<name>A0A438DEL0_VITVI</name>
<dbReference type="InterPro" id="IPR001584">
    <property type="entry name" value="Integrase_cat-core"/>
</dbReference>
<dbReference type="Pfam" id="PF14223">
    <property type="entry name" value="Retrotran_gag_2"/>
    <property type="match status" value="1"/>
</dbReference>
<keyword evidence="3" id="KW-0064">Aspartyl protease</keyword>
<dbReference type="GO" id="GO:0015074">
    <property type="term" value="P:DNA integration"/>
    <property type="evidence" value="ECO:0007669"/>
    <property type="project" value="InterPro"/>
</dbReference>
<accession>A0A438DEL0</accession>
<dbReference type="InterPro" id="IPR036875">
    <property type="entry name" value="Znf_CCHC_sf"/>
</dbReference>
<dbReference type="Gene3D" id="3.30.420.10">
    <property type="entry name" value="Ribonuclease H-like superfamily/Ribonuclease H"/>
    <property type="match status" value="1"/>
</dbReference>
<dbReference type="Proteomes" id="UP000288805">
    <property type="component" value="Unassembled WGS sequence"/>
</dbReference>
<feature type="domain" description="CCHC-type" evidence="7">
    <location>
        <begin position="129"/>
        <end position="144"/>
    </location>
</feature>
<feature type="domain" description="Integrase catalytic" evidence="8">
    <location>
        <begin position="165"/>
        <end position="384"/>
    </location>
</feature>
<dbReference type="InterPro" id="IPR012337">
    <property type="entry name" value="RNaseH-like_sf"/>
</dbReference>
<feature type="region of interest" description="Disordered" evidence="6">
    <location>
        <begin position="94"/>
        <end position="119"/>
    </location>
</feature>
<keyword evidence="5" id="KW-0862">Zinc</keyword>
<reference evidence="9 10" key="1">
    <citation type="journal article" date="2018" name="PLoS Genet.">
        <title>Population sequencing reveals clonal diversity and ancestral inbreeding in the grapevine cultivar Chardonnay.</title>
        <authorList>
            <person name="Roach M.J."/>
            <person name="Johnson D.L."/>
            <person name="Bohlmann J."/>
            <person name="van Vuuren H.J."/>
            <person name="Jones S.J."/>
            <person name="Pretorius I.S."/>
            <person name="Schmidt S.A."/>
            <person name="Borneman A.R."/>
        </authorList>
    </citation>
    <scope>NUCLEOTIDE SEQUENCE [LARGE SCALE GENOMIC DNA]</scope>
    <source>
        <strain evidence="10">cv. Chardonnay</strain>
        <tissue evidence="9">Leaf</tissue>
    </source>
</reference>
<sequence>MRYKGKENIREYIMEMSNLVTRLKALKLELSEDILVHLVLISLPTQFSPFKISYNTQKEKWTLNELTAQCVQEEERLKQEKIESAHLASISQGFGTNKKRKRDNKGKQIAVSGTSKQKEQKKQDKDITCFFCKKAGHMKKTCTKYAAWREKKGTLLNFVCSEINLVVVPTDTWWIDTGATTHISVTMQGCLRSRMSTDCERYIYVGNGNKAAVKAIGFFRLQLDSGCTLDLEETFVVPSFRRNLIFVSCLDKFGYYCSFGNGMNFKAEVENQLSKKIKVVRSDRGGEYYGRYDGSGEQRPGPFAKYLMECGIVPQYTMPGTPSQNGVAERRNHTLKDMVRSMISHSTLPESLWGEAIKTAVYILNRVPSKAVAKTPYELWTSKKPSIRHLHVWGCPVEVRPYKPNEKKLDSRTVSCYFVGYSERSRGFKFYDPLTRSFFETGNAKFIEDVELSGREPLRSKHPDNGTGKFDQVITSFGFKENTVDQCIYLKFNGSKFIILVLYVDDILLASSDVGLLHETKQFLSSKFDMKDLGNASFVLGIQIHRDRSRGILGLSQKAYIDKVLSRFGMSNCAPGDTPVAKGDKFSLHQCPKNELEKKDMERFPYASAVGSLMYAQVCTRPDIAYIVGMLGRYLSNPSMDHWKKAKRVMRYLQRTKDYMLTYRRSSHLEIVGYSDSDFAGCLDSRRSTSGYIFMLAGGAVSWKSVKQTLIASSTMEAEFIACYEASNHGIWLRNFVTQL</sequence>
<evidence type="ECO:0000256" key="3">
    <source>
        <dbReference type="ARBA" id="ARBA00022750"/>
    </source>
</evidence>
<dbReference type="InterPro" id="IPR057670">
    <property type="entry name" value="SH3_retrovirus"/>
</dbReference>
<dbReference type="SUPFAM" id="SSF56672">
    <property type="entry name" value="DNA/RNA polymerases"/>
    <property type="match status" value="1"/>
</dbReference>
<evidence type="ECO:0000256" key="5">
    <source>
        <dbReference type="PROSITE-ProRule" id="PRU00047"/>
    </source>
</evidence>
<evidence type="ECO:0000313" key="10">
    <source>
        <dbReference type="Proteomes" id="UP000288805"/>
    </source>
</evidence>
<dbReference type="GO" id="GO:0006508">
    <property type="term" value="P:proteolysis"/>
    <property type="evidence" value="ECO:0007669"/>
    <property type="project" value="UniProtKB-KW"/>
</dbReference>
<evidence type="ECO:0000259" key="7">
    <source>
        <dbReference type="PROSITE" id="PS50158"/>
    </source>
</evidence>
<dbReference type="PANTHER" id="PTHR42648">
    <property type="entry name" value="TRANSPOSASE, PUTATIVE-RELATED"/>
    <property type="match status" value="1"/>
</dbReference>
<comment type="caution">
    <text evidence="9">The sequence shown here is derived from an EMBL/GenBank/DDBJ whole genome shotgun (WGS) entry which is preliminary data.</text>
</comment>
<dbReference type="Pfam" id="PF25597">
    <property type="entry name" value="SH3_retrovirus"/>
    <property type="match status" value="1"/>
</dbReference>
<dbReference type="EMBL" id="QGNW01001663">
    <property type="protein sequence ID" value="RVW33836.1"/>
    <property type="molecule type" value="Genomic_DNA"/>
</dbReference>
<dbReference type="SMART" id="SM00343">
    <property type="entry name" value="ZnF_C2HC"/>
    <property type="match status" value="1"/>
</dbReference>
<dbReference type="InterPro" id="IPR036397">
    <property type="entry name" value="RNaseH_sf"/>
</dbReference>
<evidence type="ECO:0000256" key="4">
    <source>
        <dbReference type="ARBA" id="ARBA00022801"/>
    </source>
</evidence>
<dbReference type="GO" id="GO:0004190">
    <property type="term" value="F:aspartic-type endopeptidase activity"/>
    <property type="evidence" value="ECO:0007669"/>
    <property type="project" value="UniProtKB-KW"/>
</dbReference>
<dbReference type="InterPro" id="IPR043502">
    <property type="entry name" value="DNA/RNA_pol_sf"/>
</dbReference>
<dbReference type="InterPro" id="IPR001878">
    <property type="entry name" value="Znf_CCHC"/>
</dbReference>
<evidence type="ECO:0000259" key="8">
    <source>
        <dbReference type="PROSITE" id="PS50994"/>
    </source>
</evidence>
<evidence type="ECO:0000313" key="9">
    <source>
        <dbReference type="EMBL" id="RVW33836.1"/>
    </source>
</evidence>
<keyword evidence="2" id="KW-0479">Metal-binding</keyword>
<dbReference type="CDD" id="cd09272">
    <property type="entry name" value="RNase_HI_RT_Ty1"/>
    <property type="match status" value="1"/>
</dbReference>
<proteinExistence type="predicted"/>
<keyword evidence="5" id="KW-0863">Zinc-finger</keyword>
<evidence type="ECO:0000256" key="2">
    <source>
        <dbReference type="ARBA" id="ARBA00022723"/>
    </source>
</evidence>
<dbReference type="SUPFAM" id="SSF57756">
    <property type="entry name" value="Retrovirus zinc finger-like domains"/>
    <property type="match status" value="1"/>
</dbReference>
<dbReference type="SUPFAM" id="SSF53098">
    <property type="entry name" value="Ribonuclease H-like"/>
    <property type="match status" value="1"/>
</dbReference>
<dbReference type="InterPro" id="IPR054722">
    <property type="entry name" value="PolX-like_BBD"/>
</dbReference>
<dbReference type="GO" id="GO:0003676">
    <property type="term" value="F:nucleic acid binding"/>
    <property type="evidence" value="ECO:0007669"/>
    <property type="project" value="InterPro"/>
</dbReference>
<evidence type="ECO:0000256" key="6">
    <source>
        <dbReference type="SAM" id="MobiDB-lite"/>
    </source>
</evidence>
<protein>
    <submittedName>
        <fullName evidence="9">Retrovirus-related Pol polyprotein from transposon TNT 1-94</fullName>
    </submittedName>
</protein>
<dbReference type="GO" id="GO:0008270">
    <property type="term" value="F:zinc ion binding"/>
    <property type="evidence" value="ECO:0007669"/>
    <property type="project" value="UniProtKB-KW"/>
</dbReference>
<keyword evidence="4" id="KW-0378">Hydrolase</keyword>
<organism evidence="9 10">
    <name type="scientific">Vitis vinifera</name>
    <name type="common">Grape</name>
    <dbReference type="NCBI Taxonomy" id="29760"/>
    <lineage>
        <taxon>Eukaryota</taxon>
        <taxon>Viridiplantae</taxon>
        <taxon>Streptophyta</taxon>
        <taxon>Embryophyta</taxon>
        <taxon>Tracheophyta</taxon>
        <taxon>Spermatophyta</taxon>
        <taxon>Magnoliopsida</taxon>
        <taxon>eudicotyledons</taxon>
        <taxon>Gunneridae</taxon>
        <taxon>Pentapetalae</taxon>
        <taxon>rosids</taxon>
        <taxon>Vitales</taxon>
        <taxon>Vitaceae</taxon>
        <taxon>Viteae</taxon>
        <taxon>Vitis</taxon>
    </lineage>
</organism>
<dbReference type="Pfam" id="PF07727">
    <property type="entry name" value="RVT_2"/>
    <property type="match status" value="1"/>
</dbReference>
<dbReference type="InterPro" id="IPR039537">
    <property type="entry name" value="Retrotran_Ty1/copia-like"/>
</dbReference>
<evidence type="ECO:0000256" key="1">
    <source>
        <dbReference type="ARBA" id="ARBA00022670"/>
    </source>
</evidence>
<gene>
    <name evidence="9" type="primary">POLX_1608</name>
    <name evidence="9" type="ORF">CK203_089088</name>
</gene>
<dbReference type="InterPro" id="IPR013103">
    <property type="entry name" value="RVT_2"/>
</dbReference>
<dbReference type="PANTHER" id="PTHR42648:SF28">
    <property type="entry name" value="TRANSPOSON-ENCODED PROTEIN WITH RIBONUCLEASE H-LIKE AND RETROVIRUS ZINC FINGER-LIKE DOMAINS"/>
    <property type="match status" value="1"/>
</dbReference>
<dbReference type="PROSITE" id="PS50158">
    <property type="entry name" value="ZF_CCHC"/>
    <property type="match status" value="1"/>
</dbReference>
<dbReference type="AlphaFoldDB" id="A0A438DEL0"/>
<dbReference type="Pfam" id="PF22936">
    <property type="entry name" value="Pol_BBD"/>
    <property type="match status" value="1"/>
</dbReference>
<keyword evidence="1" id="KW-0645">Protease</keyword>
<dbReference type="PROSITE" id="PS50994">
    <property type="entry name" value="INTEGRASE"/>
    <property type="match status" value="1"/>
</dbReference>